<evidence type="ECO:0000313" key="3">
    <source>
        <dbReference type="Proteomes" id="UP000077465"/>
    </source>
</evidence>
<sequence>MKRVALTCALGAVLLSGCATSSLLDDTRTTQAQNKRTTLIDDRVMAFGSPAANSGVASSSVVIVGEKQSYVLTEGGTKLVNLLTKLEPKNITVDNALEFYSANNDGKFAGTMKLSYARLQDEFKRSDMQFFIQNGAKECTSESDTRMNAQRFCFDVPLKGAIYPQVGNFDLVCSQFRPLTRPYSVSIYTNTQTTTNSGRTGAEKLALLPFTLAFDVVTLPVQVLGAL</sequence>
<feature type="signal peptide" evidence="1">
    <location>
        <begin position="1"/>
        <end position="24"/>
    </location>
</feature>
<organism evidence="2 3">
    <name type="scientific">Moraxella bovoculi</name>
    <dbReference type="NCBI Taxonomy" id="386891"/>
    <lineage>
        <taxon>Bacteria</taxon>
        <taxon>Pseudomonadati</taxon>
        <taxon>Pseudomonadota</taxon>
        <taxon>Gammaproteobacteria</taxon>
        <taxon>Moraxellales</taxon>
        <taxon>Moraxellaceae</taxon>
        <taxon>Moraxella</taxon>
    </lineage>
</organism>
<keyword evidence="1" id="KW-0732">Signal</keyword>
<dbReference type="RefSeq" id="WP_046697301.1">
    <property type="nucleotide sequence ID" value="NZ_CP011376.1"/>
</dbReference>
<dbReference type="PROSITE" id="PS51257">
    <property type="entry name" value="PROKAR_LIPOPROTEIN"/>
    <property type="match status" value="1"/>
</dbReference>
<gene>
    <name evidence="2" type="ORF">AAX06_11015</name>
</gene>
<name>A0AAC8PXN8_9GAMM</name>
<feature type="chain" id="PRO_5042018757" description="Lipoprotein" evidence="1">
    <location>
        <begin position="25"/>
        <end position="227"/>
    </location>
</feature>
<dbReference type="AlphaFoldDB" id="A0AAC8PXN8"/>
<dbReference type="Proteomes" id="UP000077465">
    <property type="component" value="Chromosome"/>
</dbReference>
<evidence type="ECO:0000313" key="2">
    <source>
        <dbReference type="EMBL" id="AKG08574.1"/>
    </source>
</evidence>
<evidence type="ECO:0000256" key="1">
    <source>
        <dbReference type="SAM" id="SignalP"/>
    </source>
</evidence>
<protein>
    <recommendedName>
        <fullName evidence="4">Lipoprotein</fullName>
    </recommendedName>
</protein>
<dbReference type="EMBL" id="CP011376">
    <property type="protein sequence ID" value="AKG08574.1"/>
    <property type="molecule type" value="Genomic_DNA"/>
</dbReference>
<proteinExistence type="predicted"/>
<evidence type="ECO:0008006" key="4">
    <source>
        <dbReference type="Google" id="ProtNLM"/>
    </source>
</evidence>
<reference evidence="2 3" key="1">
    <citation type="submission" date="2015-05" db="EMBL/GenBank/DDBJ databases">
        <authorList>
            <person name="Dickey A."/>
            <person name="Clawson M."/>
            <person name="Bono J."/>
            <person name="Loy J.D."/>
        </authorList>
    </citation>
    <scope>NUCLEOTIDE SEQUENCE [LARGE SCALE GENOMIC DNA]</scope>
    <source>
        <strain evidence="2 3">22581</strain>
    </source>
</reference>
<accession>A0AAC8PXN8</accession>